<reference evidence="3 4" key="1">
    <citation type="submission" date="2019-02" db="EMBL/GenBank/DDBJ databases">
        <title>Deep-cultivation of Planctomycetes and their phenomic and genomic characterization uncovers novel biology.</title>
        <authorList>
            <person name="Wiegand S."/>
            <person name="Jogler M."/>
            <person name="Boedeker C."/>
            <person name="Pinto D."/>
            <person name="Vollmers J."/>
            <person name="Rivas-Marin E."/>
            <person name="Kohn T."/>
            <person name="Peeters S.H."/>
            <person name="Heuer A."/>
            <person name="Rast P."/>
            <person name="Oberbeckmann S."/>
            <person name="Bunk B."/>
            <person name="Jeske O."/>
            <person name="Meyerdierks A."/>
            <person name="Storesund J.E."/>
            <person name="Kallscheuer N."/>
            <person name="Luecker S."/>
            <person name="Lage O.M."/>
            <person name="Pohl T."/>
            <person name="Merkel B.J."/>
            <person name="Hornburger P."/>
            <person name="Mueller R.-W."/>
            <person name="Bruemmer F."/>
            <person name="Labrenz M."/>
            <person name="Spormann A.M."/>
            <person name="Op den Camp H."/>
            <person name="Overmann J."/>
            <person name="Amann R."/>
            <person name="Jetten M.S.M."/>
            <person name="Mascher T."/>
            <person name="Medema M.H."/>
            <person name="Devos D.P."/>
            <person name="Kaster A.-K."/>
            <person name="Ovreas L."/>
            <person name="Rohde M."/>
            <person name="Galperin M.Y."/>
            <person name="Jogler C."/>
        </authorList>
    </citation>
    <scope>NUCLEOTIDE SEQUENCE [LARGE SCALE GENOMIC DNA]</scope>
    <source>
        <strain evidence="3 4">Pla163</strain>
    </source>
</reference>
<feature type="signal peptide" evidence="1">
    <location>
        <begin position="1"/>
        <end position="23"/>
    </location>
</feature>
<dbReference type="AlphaFoldDB" id="A0A518CUU2"/>
<dbReference type="GO" id="GO:0008233">
    <property type="term" value="F:peptidase activity"/>
    <property type="evidence" value="ECO:0007669"/>
    <property type="project" value="UniProtKB-KW"/>
</dbReference>
<dbReference type="SUPFAM" id="SSF50156">
    <property type="entry name" value="PDZ domain-like"/>
    <property type="match status" value="2"/>
</dbReference>
<accession>A0A518CUU2</accession>
<keyword evidence="4" id="KW-1185">Reference proteome</keyword>
<sequence precursor="true">MTTLRSSLALLAVVLLASCRSVAVPIPDPPPEAAEWERADAQVAGAYLGLRTSENDSGRLDDLSFDPGVRVDRVDPSSPADVGGLRPGDIVLSWDGAELFAPESLEVLERAGAGGQVVQLEVRRDDTIFEVPVTLRAVAAGSAGEVRVVARVDPVRSRARWWTAPDGARLVASDVGGPFPAGGVPVGAVVHEVDGEPVLSARGLIRRMLALEPGATLRVTWSAGGGERSVSKVDLYDAPRITTGFGLPILAHYDHDPDARTTSFVLLDLYVISLLRFTRDGEEREWRVLRWFRTSSGVGELSE</sequence>
<evidence type="ECO:0000313" key="4">
    <source>
        <dbReference type="Proteomes" id="UP000319342"/>
    </source>
</evidence>
<dbReference type="Proteomes" id="UP000319342">
    <property type="component" value="Chromosome"/>
</dbReference>
<keyword evidence="1" id="KW-0732">Signal</keyword>
<proteinExistence type="predicted"/>
<dbReference type="InterPro" id="IPR036034">
    <property type="entry name" value="PDZ_sf"/>
</dbReference>
<dbReference type="GO" id="GO:0006508">
    <property type="term" value="P:proteolysis"/>
    <property type="evidence" value="ECO:0007669"/>
    <property type="project" value="UniProtKB-KW"/>
</dbReference>
<keyword evidence="3" id="KW-0378">Hydrolase</keyword>
<dbReference type="Gene3D" id="2.30.42.10">
    <property type="match status" value="2"/>
</dbReference>
<organism evidence="3 4">
    <name type="scientific">Rohdeia mirabilis</name>
    <dbReference type="NCBI Taxonomy" id="2528008"/>
    <lineage>
        <taxon>Bacteria</taxon>
        <taxon>Pseudomonadati</taxon>
        <taxon>Planctomycetota</taxon>
        <taxon>Planctomycetia</taxon>
        <taxon>Planctomycetia incertae sedis</taxon>
        <taxon>Rohdeia</taxon>
    </lineage>
</organism>
<evidence type="ECO:0000313" key="3">
    <source>
        <dbReference type="EMBL" id="QDU83000.1"/>
    </source>
</evidence>
<dbReference type="RefSeq" id="WP_419186154.1">
    <property type="nucleotide sequence ID" value="NZ_CP036290.1"/>
</dbReference>
<name>A0A518CUU2_9BACT</name>
<keyword evidence="3" id="KW-0645">Protease</keyword>
<gene>
    <name evidence="3" type="ORF">Pla163_00950</name>
</gene>
<dbReference type="PROSITE" id="PS50106">
    <property type="entry name" value="PDZ"/>
    <property type="match status" value="1"/>
</dbReference>
<evidence type="ECO:0000259" key="2">
    <source>
        <dbReference type="PROSITE" id="PS50106"/>
    </source>
</evidence>
<feature type="domain" description="PDZ" evidence="2">
    <location>
        <begin position="45"/>
        <end position="126"/>
    </location>
</feature>
<dbReference type="SMART" id="SM00228">
    <property type="entry name" value="PDZ"/>
    <property type="match status" value="1"/>
</dbReference>
<dbReference type="PROSITE" id="PS51257">
    <property type="entry name" value="PROKAR_LIPOPROTEIN"/>
    <property type="match status" value="1"/>
</dbReference>
<dbReference type="InterPro" id="IPR001478">
    <property type="entry name" value="PDZ"/>
</dbReference>
<protein>
    <submittedName>
        <fullName evidence="3">Serine endoprotease</fullName>
    </submittedName>
</protein>
<feature type="chain" id="PRO_5021878567" evidence="1">
    <location>
        <begin position="24"/>
        <end position="303"/>
    </location>
</feature>
<dbReference type="EMBL" id="CP036290">
    <property type="protein sequence ID" value="QDU83000.1"/>
    <property type="molecule type" value="Genomic_DNA"/>
</dbReference>
<dbReference type="Pfam" id="PF13180">
    <property type="entry name" value="PDZ_2"/>
    <property type="match status" value="1"/>
</dbReference>
<evidence type="ECO:0000256" key="1">
    <source>
        <dbReference type="SAM" id="SignalP"/>
    </source>
</evidence>